<sequence>MSWTEDRLDGASVRPRLYRKPHGLLTKSCSEAGSMWILSPLLRCARPGEPEEDAREPYLGVDQDGLLASQSFIEEFSGTCDVTAEALGPTAGSQHGHLGKAAAPTDVSVTVPKDYMPGTPLRAAGPFGDVNLKPPPGAKAGEVLRFRLGPSIQFRVTVPPWARGGYEARFALDCGEVVSVKVPDGLQPGDSFEVLPPAMMVKVPAGAKPGDKVVFWSEAKGSGCPEGWYRFQLQEAHTPGAVLSVRIPPPSELLKSGALLPPAAPEAPLPRVSANAIPGG</sequence>
<dbReference type="EMBL" id="CAUJNA010003570">
    <property type="protein sequence ID" value="CAJ1405134.1"/>
    <property type="molecule type" value="Genomic_DNA"/>
</dbReference>
<dbReference type="AlphaFoldDB" id="A0AA36JG99"/>
<accession>A0AA36JG99</accession>
<organism evidence="2 3">
    <name type="scientific">Effrenium voratum</name>
    <dbReference type="NCBI Taxonomy" id="2562239"/>
    <lineage>
        <taxon>Eukaryota</taxon>
        <taxon>Sar</taxon>
        <taxon>Alveolata</taxon>
        <taxon>Dinophyceae</taxon>
        <taxon>Suessiales</taxon>
        <taxon>Symbiodiniaceae</taxon>
        <taxon>Effrenium</taxon>
    </lineage>
</organism>
<gene>
    <name evidence="2" type="ORF">EVOR1521_LOCUS27426</name>
</gene>
<keyword evidence="3" id="KW-1185">Reference proteome</keyword>
<protein>
    <submittedName>
        <fullName evidence="2">Uncharacterized protein</fullName>
    </submittedName>
</protein>
<evidence type="ECO:0000313" key="2">
    <source>
        <dbReference type="EMBL" id="CAJ1405134.1"/>
    </source>
</evidence>
<proteinExistence type="predicted"/>
<name>A0AA36JG99_9DINO</name>
<comment type="caution">
    <text evidence="2">The sequence shown here is derived from an EMBL/GenBank/DDBJ whole genome shotgun (WGS) entry which is preliminary data.</text>
</comment>
<dbReference type="Proteomes" id="UP001178507">
    <property type="component" value="Unassembled WGS sequence"/>
</dbReference>
<evidence type="ECO:0000256" key="1">
    <source>
        <dbReference type="SAM" id="MobiDB-lite"/>
    </source>
</evidence>
<evidence type="ECO:0000313" key="3">
    <source>
        <dbReference type="Proteomes" id="UP001178507"/>
    </source>
</evidence>
<feature type="region of interest" description="Disordered" evidence="1">
    <location>
        <begin position="256"/>
        <end position="280"/>
    </location>
</feature>
<reference evidence="2" key="1">
    <citation type="submission" date="2023-08" db="EMBL/GenBank/DDBJ databases">
        <authorList>
            <person name="Chen Y."/>
            <person name="Shah S."/>
            <person name="Dougan E. K."/>
            <person name="Thang M."/>
            <person name="Chan C."/>
        </authorList>
    </citation>
    <scope>NUCLEOTIDE SEQUENCE</scope>
</reference>